<dbReference type="PANTHER" id="PTHR42802:SF1">
    <property type="entry name" value="L-ORNITHINE N(5)-MONOOXYGENASE"/>
    <property type="match status" value="1"/>
</dbReference>
<evidence type="ECO:0000256" key="11">
    <source>
        <dbReference type="ARBA" id="ARBA00031158"/>
    </source>
</evidence>
<comment type="catalytic activity">
    <reaction evidence="14">
        <text>L-lysine + NADPH + O2 = N(6)-hydroxy-L-lysine + NADP(+) + H2O</text>
        <dbReference type="Rhea" id="RHEA:23228"/>
        <dbReference type="ChEBI" id="CHEBI:15377"/>
        <dbReference type="ChEBI" id="CHEBI:15379"/>
        <dbReference type="ChEBI" id="CHEBI:32551"/>
        <dbReference type="ChEBI" id="CHEBI:57783"/>
        <dbReference type="ChEBI" id="CHEBI:57820"/>
        <dbReference type="ChEBI" id="CHEBI:58349"/>
        <dbReference type="EC" id="1.14.13.59"/>
    </reaction>
</comment>
<evidence type="ECO:0000256" key="10">
    <source>
        <dbReference type="ARBA" id="ARBA00029939"/>
    </source>
</evidence>
<dbReference type="STRING" id="1157490.EL26_14465"/>
<dbReference type="EMBL" id="JMIR01000020">
    <property type="protein sequence ID" value="KEO82586.1"/>
    <property type="molecule type" value="Genomic_DNA"/>
</dbReference>
<dbReference type="InterPro" id="IPR025700">
    <property type="entry name" value="Lys/Orn_oxygenase"/>
</dbReference>
<evidence type="ECO:0000256" key="13">
    <source>
        <dbReference type="ARBA" id="ARBA00032738"/>
    </source>
</evidence>
<evidence type="ECO:0000313" key="15">
    <source>
        <dbReference type="EMBL" id="KEO82586.1"/>
    </source>
</evidence>
<dbReference type="eggNOG" id="COG3486">
    <property type="taxonomic scope" value="Bacteria"/>
</dbReference>
<keyword evidence="9" id="KW-0560">Oxidoreductase</keyword>
<reference evidence="15 16" key="1">
    <citation type="journal article" date="2013" name="Int. J. Syst. Evol. Microbiol.">
        <title>Tumebacillus flagellatus sp. nov., an alpha-amylase/pullulanase-producing bacterium isolated from cassava wastewater.</title>
        <authorList>
            <person name="Wang Q."/>
            <person name="Xie N."/>
            <person name="Qin Y."/>
            <person name="Shen N."/>
            <person name="Zhu J."/>
            <person name="Mi H."/>
            <person name="Huang R."/>
        </authorList>
    </citation>
    <scope>NUCLEOTIDE SEQUENCE [LARGE SCALE GENOMIC DNA]</scope>
    <source>
        <strain evidence="15 16">GST4</strain>
    </source>
</reference>
<keyword evidence="8" id="KW-0521">NADP</keyword>
<evidence type="ECO:0000256" key="9">
    <source>
        <dbReference type="ARBA" id="ARBA00023002"/>
    </source>
</evidence>
<evidence type="ECO:0000256" key="6">
    <source>
        <dbReference type="ARBA" id="ARBA00022630"/>
    </source>
</evidence>
<evidence type="ECO:0000256" key="1">
    <source>
        <dbReference type="ARBA" id="ARBA00001974"/>
    </source>
</evidence>
<comment type="cofactor">
    <cofactor evidence="1">
        <name>FAD</name>
        <dbReference type="ChEBI" id="CHEBI:57692"/>
    </cofactor>
</comment>
<dbReference type="GO" id="GO:0006879">
    <property type="term" value="P:intracellular iron ion homeostasis"/>
    <property type="evidence" value="ECO:0007669"/>
    <property type="project" value="TreeGrafter"/>
</dbReference>
<evidence type="ECO:0000256" key="8">
    <source>
        <dbReference type="ARBA" id="ARBA00022857"/>
    </source>
</evidence>
<proteinExistence type="inferred from homology"/>
<evidence type="ECO:0000256" key="12">
    <source>
        <dbReference type="ARBA" id="ARBA00032493"/>
    </source>
</evidence>
<dbReference type="RefSeq" id="WP_052036368.1">
    <property type="nucleotide sequence ID" value="NZ_JMIR01000020.1"/>
</dbReference>
<dbReference type="OrthoDB" id="7527071at2"/>
<accession>A0A074LKC6</accession>
<comment type="pathway">
    <text evidence="2">Siderophore biosynthesis.</text>
</comment>
<keyword evidence="7" id="KW-0274">FAD</keyword>
<dbReference type="PANTHER" id="PTHR42802">
    <property type="entry name" value="MONOOXYGENASE"/>
    <property type="match status" value="1"/>
</dbReference>
<comment type="similarity">
    <text evidence="3">Belongs to the lysine N(6)-hydroxylase/L-ornithine N(5)-oxygenase family.</text>
</comment>
<comment type="caution">
    <text evidence="15">The sequence shown here is derived from an EMBL/GenBank/DDBJ whole genome shotgun (WGS) entry which is preliminary data.</text>
</comment>
<dbReference type="EC" id="1.14.13.59" evidence="4"/>
<evidence type="ECO:0000256" key="7">
    <source>
        <dbReference type="ARBA" id="ARBA00022827"/>
    </source>
</evidence>
<dbReference type="Gene3D" id="3.50.50.60">
    <property type="entry name" value="FAD/NAD(P)-binding domain"/>
    <property type="match status" value="1"/>
</dbReference>
<dbReference type="SUPFAM" id="SSF51905">
    <property type="entry name" value="FAD/NAD(P)-binding domain"/>
    <property type="match status" value="1"/>
</dbReference>
<evidence type="ECO:0000256" key="5">
    <source>
        <dbReference type="ARBA" id="ARBA00016406"/>
    </source>
</evidence>
<name>A0A074LKC6_9BACL</name>
<evidence type="ECO:0000256" key="14">
    <source>
        <dbReference type="ARBA" id="ARBA00048407"/>
    </source>
</evidence>
<evidence type="ECO:0000256" key="3">
    <source>
        <dbReference type="ARBA" id="ARBA00007588"/>
    </source>
</evidence>
<dbReference type="Proteomes" id="UP000027931">
    <property type="component" value="Unassembled WGS sequence"/>
</dbReference>
<protein>
    <recommendedName>
        <fullName evidence="5">L-lysine N6-monooxygenase MbtG</fullName>
        <ecNumber evidence="4">1.14.13.59</ecNumber>
    </recommendedName>
    <alternativeName>
        <fullName evidence="13">Lysine 6-N-hydroxylase</fullName>
    </alternativeName>
    <alternativeName>
        <fullName evidence="12">Lysine N6-hydroxylase</fullName>
    </alternativeName>
    <alternativeName>
        <fullName evidence="10">Lysine-N-oxygenase</fullName>
    </alternativeName>
    <alternativeName>
        <fullName evidence="11">Mycobactin synthase protein G</fullName>
    </alternativeName>
</protein>
<sequence length="445" mass="50742">MAFEGKVYDLIGVGFGPSNLSLAVAVADEMENAGADWNLEMLFLEQKPGFVWHEGMLIKNTNMQISFMKDLITLRNPKSRFTFLNYIKEQNRLDEFINLKEFYPTRIEFNDYMAWVAQHFENCVRYGQTVTSIHPVTGQDGEVEYLEVSVTDADGQASVFRTRHLVVASGGTPTFPATVDVPQADNVFHSHNFLYRLNQQFSNSEEPYRFLIVGGGQSSAEIFTHLVGSYPNADVTVAMRAFNYKPADGSELVNQIFFPEMTDFFYELSPENREKMLRAHYNTNYAVVDSSLIRSIYKMLYDQRVVGVDRFRILSFLELKELSTQAGEVFAMFENVMTRETVQLQSDAVIMATGYDRPKRHPLLKSLEPFLVTVEDGGYEIEREYRLVTKAGFKPSIFVQGVNEGTHGLSDTLLSVLPYRASEILRSLHQQMRTVINSDEVTIGW</sequence>
<dbReference type="AlphaFoldDB" id="A0A074LKC6"/>
<gene>
    <name evidence="15" type="ORF">EL26_14465</name>
</gene>
<dbReference type="GO" id="GO:0047091">
    <property type="term" value="F:L-lysine 6-monooxygenase (NADPH) activity"/>
    <property type="evidence" value="ECO:0007669"/>
    <property type="project" value="UniProtKB-EC"/>
</dbReference>
<keyword evidence="6" id="KW-0285">Flavoprotein</keyword>
<dbReference type="Pfam" id="PF13434">
    <property type="entry name" value="Lys_Orn_oxgnase"/>
    <property type="match status" value="1"/>
</dbReference>
<evidence type="ECO:0000256" key="2">
    <source>
        <dbReference type="ARBA" id="ARBA00004924"/>
    </source>
</evidence>
<evidence type="ECO:0000313" key="16">
    <source>
        <dbReference type="Proteomes" id="UP000027931"/>
    </source>
</evidence>
<dbReference type="PRINTS" id="PR00368">
    <property type="entry name" value="FADPNR"/>
</dbReference>
<evidence type="ECO:0000256" key="4">
    <source>
        <dbReference type="ARBA" id="ARBA00013076"/>
    </source>
</evidence>
<keyword evidence="16" id="KW-1185">Reference proteome</keyword>
<dbReference type="InterPro" id="IPR036188">
    <property type="entry name" value="FAD/NAD-bd_sf"/>
</dbReference>
<organism evidence="15 16">
    <name type="scientific">Tumebacillus flagellatus</name>
    <dbReference type="NCBI Taxonomy" id="1157490"/>
    <lineage>
        <taxon>Bacteria</taxon>
        <taxon>Bacillati</taxon>
        <taxon>Bacillota</taxon>
        <taxon>Bacilli</taxon>
        <taxon>Bacillales</taxon>
        <taxon>Alicyclobacillaceae</taxon>
        <taxon>Tumebacillus</taxon>
    </lineage>
</organism>